<reference evidence="1 2" key="1">
    <citation type="submission" date="2022-03" db="EMBL/GenBank/DDBJ databases">
        <title>Sinomonas sp. isolated from a soil.</title>
        <authorList>
            <person name="Han J."/>
            <person name="Kim D.-U."/>
        </authorList>
    </citation>
    <scope>NUCLEOTIDE SEQUENCE [LARGE SCALE GENOMIC DNA]</scope>
    <source>
        <strain evidence="1 2">5-5</strain>
    </source>
</reference>
<organism evidence="1 2">
    <name type="scientific">Sinomonas terrae</name>
    <dbReference type="NCBI Taxonomy" id="2908838"/>
    <lineage>
        <taxon>Bacteria</taxon>
        <taxon>Bacillati</taxon>
        <taxon>Actinomycetota</taxon>
        <taxon>Actinomycetes</taxon>
        <taxon>Micrococcales</taxon>
        <taxon>Micrococcaceae</taxon>
        <taxon>Sinomonas</taxon>
    </lineage>
</organism>
<evidence type="ECO:0000313" key="1">
    <source>
        <dbReference type="EMBL" id="MCH6469872.1"/>
    </source>
</evidence>
<comment type="caution">
    <text evidence="1">The sequence shown here is derived from an EMBL/GenBank/DDBJ whole genome shotgun (WGS) entry which is preliminary data.</text>
</comment>
<dbReference type="Proteomes" id="UP001202922">
    <property type="component" value="Unassembled WGS sequence"/>
</dbReference>
<proteinExistence type="predicted"/>
<dbReference type="RefSeq" id="WP_241053342.1">
    <property type="nucleotide sequence ID" value="NZ_JAKZBV010000001.1"/>
</dbReference>
<gene>
    <name evidence="1" type="ORF">L0M17_07720</name>
</gene>
<accession>A0ABS9U0D4</accession>
<evidence type="ECO:0000313" key="2">
    <source>
        <dbReference type="Proteomes" id="UP001202922"/>
    </source>
</evidence>
<name>A0ABS9U0D4_9MICC</name>
<keyword evidence="2" id="KW-1185">Reference proteome</keyword>
<protein>
    <submittedName>
        <fullName evidence="1">Uncharacterized protein</fullName>
    </submittedName>
</protein>
<sequence length="57" mass="5872">MVEAGVPGCTCGGQYSGYPTMPVEHARHLAEKIVPEIIAGILGQSSPGLPERVPAQA</sequence>
<dbReference type="EMBL" id="JAKZBV010000001">
    <property type="protein sequence ID" value="MCH6469872.1"/>
    <property type="molecule type" value="Genomic_DNA"/>
</dbReference>